<dbReference type="InterPro" id="IPR037099">
    <property type="entry name" value="Fum_R/Succ_DH_flav-like_C_sf"/>
</dbReference>
<dbReference type="EMBL" id="DRMJ01000372">
    <property type="protein sequence ID" value="HHL43384.1"/>
    <property type="molecule type" value="Genomic_DNA"/>
</dbReference>
<dbReference type="SUPFAM" id="SSF46977">
    <property type="entry name" value="Succinate dehydrogenase/fumarate reductase flavoprotein C-terminal domain"/>
    <property type="match status" value="1"/>
</dbReference>
<feature type="domain" description="Fumarate reductase/succinate dehydrogenase flavoprotein-like C-terminal" evidence="15">
    <location>
        <begin position="462"/>
        <end position="492"/>
    </location>
</feature>
<evidence type="ECO:0000256" key="5">
    <source>
        <dbReference type="ARBA" id="ARBA00022630"/>
    </source>
</evidence>
<protein>
    <recommendedName>
        <fullName evidence="4 10">L-aspartate oxidase</fullName>
        <ecNumber evidence="4 10">1.4.3.16</ecNumber>
    </recommendedName>
</protein>
<dbReference type="PRINTS" id="PR00368">
    <property type="entry name" value="FADPNR"/>
</dbReference>
<evidence type="ECO:0000256" key="7">
    <source>
        <dbReference type="ARBA" id="ARBA00022827"/>
    </source>
</evidence>
<dbReference type="EC" id="1.4.3.16" evidence="4 10"/>
<dbReference type="UniPathway" id="UPA00253">
    <property type="reaction ID" value="UER00326"/>
</dbReference>
<reference evidence="16" key="1">
    <citation type="journal article" date="2020" name="mSystems">
        <title>Genome- and Community-Level Interaction Insights into Carbon Utilization and Element Cycling Functions of Hydrothermarchaeota in Hydrothermal Sediment.</title>
        <authorList>
            <person name="Zhou Z."/>
            <person name="Liu Y."/>
            <person name="Xu W."/>
            <person name="Pan J."/>
            <person name="Luo Z.H."/>
            <person name="Li M."/>
        </authorList>
    </citation>
    <scope>NUCLEOTIDE SEQUENCE [LARGE SCALE GENOMIC DNA]</scope>
    <source>
        <strain evidence="16">HyVt-485</strain>
    </source>
</reference>
<evidence type="ECO:0000256" key="10">
    <source>
        <dbReference type="NCBIfam" id="TIGR00551"/>
    </source>
</evidence>
<dbReference type="Gene3D" id="3.50.50.60">
    <property type="entry name" value="FAD/NAD(P)-binding domain"/>
    <property type="match status" value="1"/>
</dbReference>
<sequence length="508" mass="53509">MALGDLDRTTLPAGSVLIIGAGLAGLYAALKLAPRPVFVLTSRRSKKGSASAWAQGGIASAIGKGDTAKAHANDTINAGDGLVDPDIAMILASEGPDKVRDLKALGVPFDTDANGDLVLSLEAAHSRPRVARVKGDLAGKAIIDIMVKHTKAADHITALIGWRAESLLSDGHGGIAGAMARKDDGSLMAIDADTTIMATGGVGGLYAVTTNPKTARGDALGMAASHGALIRDPEFVQFHPTAIDIGRDPAPLATEALRGDGATLVDKTGKRFMDRYHKDGELAPRDEVSRAVFAQIQKGDPPFLDCRKAVGAHFPEHFPTVFEACMGAGIDPRVDLIPIAPAVHYHMGGLATDSYGRTSVPGLYAVGECAAVGVHGANRLASNSLLEAMVFGGRAAKSILEDTAVRRKAVGIRKQPWLSMTPDVSHTLRTSMTRYCGVLRDAKGLNRLLDIIETQIDKVGAANPLLAARMIAASALAREESRGGHFRTDFPDEVPPPRSTYIRYEYLD</sequence>
<evidence type="ECO:0000256" key="13">
    <source>
        <dbReference type="SAM" id="Phobius"/>
    </source>
</evidence>
<keyword evidence="13" id="KW-0812">Transmembrane</keyword>
<keyword evidence="5 12" id="KW-0285">Flavoprotein</keyword>
<dbReference type="SUPFAM" id="SSF56425">
    <property type="entry name" value="Succinate dehydrogenase/fumarate reductase flavoprotein, catalytic domain"/>
    <property type="match status" value="1"/>
</dbReference>
<proteinExistence type="inferred from homology"/>
<dbReference type="InterPro" id="IPR005288">
    <property type="entry name" value="NadB"/>
</dbReference>
<dbReference type="FunFam" id="3.90.700.10:FF:000002">
    <property type="entry name" value="L-aspartate oxidase"/>
    <property type="match status" value="1"/>
</dbReference>
<evidence type="ECO:0000256" key="8">
    <source>
        <dbReference type="ARBA" id="ARBA00023002"/>
    </source>
</evidence>
<comment type="caution">
    <text evidence="16">The sequence shown here is derived from an EMBL/GenBank/DDBJ whole genome shotgun (WGS) entry which is preliminary data.</text>
</comment>
<feature type="transmembrane region" description="Helical" evidence="13">
    <location>
        <begin position="12"/>
        <end position="30"/>
    </location>
</feature>
<dbReference type="AlphaFoldDB" id="A0A7C5R114"/>
<evidence type="ECO:0000256" key="12">
    <source>
        <dbReference type="RuleBase" id="RU362049"/>
    </source>
</evidence>
<dbReference type="Pfam" id="PF02910">
    <property type="entry name" value="Succ_DH_flav_C"/>
    <property type="match status" value="1"/>
</dbReference>
<accession>A0A7C5R114</accession>
<evidence type="ECO:0000256" key="9">
    <source>
        <dbReference type="ARBA" id="ARBA00048305"/>
    </source>
</evidence>
<keyword evidence="13" id="KW-1133">Transmembrane helix</keyword>
<feature type="domain" description="FAD-dependent oxidoreductase 2 FAD-binding" evidence="14">
    <location>
        <begin position="16"/>
        <end position="385"/>
    </location>
</feature>
<evidence type="ECO:0000256" key="4">
    <source>
        <dbReference type="ARBA" id="ARBA00012173"/>
    </source>
</evidence>
<dbReference type="NCBIfam" id="TIGR00551">
    <property type="entry name" value="nadB"/>
    <property type="match status" value="1"/>
</dbReference>
<evidence type="ECO:0000256" key="2">
    <source>
        <dbReference type="ARBA" id="ARBA00004950"/>
    </source>
</evidence>
<dbReference type="SUPFAM" id="SSF51905">
    <property type="entry name" value="FAD/NAD(P)-binding domain"/>
    <property type="match status" value="1"/>
</dbReference>
<comment type="similarity">
    <text evidence="3 12">Belongs to the FAD-dependent oxidoreductase 2 family. NadB subfamily.</text>
</comment>
<name>A0A7C5R114_9PROT</name>
<comment type="function">
    <text evidence="12">Catalyzes the oxidation of L-aspartate to iminoaspartate.</text>
</comment>
<comment type="subcellular location">
    <subcellularLocation>
        <location evidence="12">Cytoplasm</location>
    </subcellularLocation>
</comment>
<dbReference type="PIRSF" id="PIRSF000171">
    <property type="entry name" value="SDHA_APRA_LASPO"/>
    <property type="match status" value="1"/>
</dbReference>
<dbReference type="Gene3D" id="3.90.700.10">
    <property type="entry name" value="Succinate dehydrogenase/fumarate reductase flavoprotein, catalytic domain"/>
    <property type="match status" value="1"/>
</dbReference>
<dbReference type="Gene3D" id="1.20.58.100">
    <property type="entry name" value="Fumarate reductase/succinate dehydrogenase flavoprotein-like, C-terminal domain"/>
    <property type="match status" value="1"/>
</dbReference>
<dbReference type="GO" id="GO:0005737">
    <property type="term" value="C:cytoplasm"/>
    <property type="evidence" value="ECO:0007669"/>
    <property type="project" value="UniProtKB-SubCell"/>
</dbReference>
<evidence type="ECO:0000313" key="16">
    <source>
        <dbReference type="EMBL" id="HHL43384.1"/>
    </source>
</evidence>
<dbReference type="InterPro" id="IPR027477">
    <property type="entry name" value="Succ_DH/fumarate_Rdtase_cat_sf"/>
</dbReference>
<evidence type="ECO:0000256" key="11">
    <source>
        <dbReference type="PIRSR" id="PIRSR000171-1"/>
    </source>
</evidence>
<keyword evidence="8 12" id="KW-0560">Oxidoreductase</keyword>
<evidence type="ECO:0000259" key="15">
    <source>
        <dbReference type="Pfam" id="PF02910"/>
    </source>
</evidence>
<gene>
    <name evidence="16" type="ORF">ENJ42_07200</name>
</gene>
<evidence type="ECO:0000256" key="6">
    <source>
        <dbReference type="ARBA" id="ARBA00022642"/>
    </source>
</evidence>
<comment type="pathway">
    <text evidence="2 12">Cofactor biosynthesis; NAD(+) biosynthesis; iminoaspartate from L-aspartate (oxidase route): step 1/1.</text>
</comment>
<evidence type="ECO:0000256" key="1">
    <source>
        <dbReference type="ARBA" id="ARBA00001974"/>
    </source>
</evidence>
<dbReference type="GO" id="GO:0034628">
    <property type="term" value="P:'de novo' NAD+ biosynthetic process from L-aspartate"/>
    <property type="evidence" value="ECO:0007669"/>
    <property type="project" value="TreeGrafter"/>
</dbReference>
<dbReference type="NCBIfam" id="NF005701">
    <property type="entry name" value="PRK07512.1"/>
    <property type="match status" value="1"/>
</dbReference>
<evidence type="ECO:0000256" key="3">
    <source>
        <dbReference type="ARBA" id="ARBA00008562"/>
    </source>
</evidence>
<dbReference type="PANTHER" id="PTHR42716:SF2">
    <property type="entry name" value="L-ASPARTATE OXIDASE, CHLOROPLASTIC"/>
    <property type="match status" value="1"/>
</dbReference>
<dbReference type="GO" id="GO:0008734">
    <property type="term" value="F:L-aspartate oxidase activity"/>
    <property type="evidence" value="ECO:0007669"/>
    <property type="project" value="UniProtKB-UniRule"/>
</dbReference>
<comment type="cofactor">
    <cofactor evidence="1 12">
        <name>FAD</name>
        <dbReference type="ChEBI" id="CHEBI:57692"/>
    </cofactor>
</comment>
<dbReference type="Proteomes" id="UP000885830">
    <property type="component" value="Unassembled WGS sequence"/>
</dbReference>
<dbReference type="PANTHER" id="PTHR42716">
    <property type="entry name" value="L-ASPARTATE OXIDASE"/>
    <property type="match status" value="1"/>
</dbReference>
<keyword evidence="13" id="KW-0472">Membrane</keyword>
<organism evidence="16">
    <name type="scientific">Hellea balneolensis</name>
    <dbReference type="NCBI Taxonomy" id="287478"/>
    <lineage>
        <taxon>Bacteria</taxon>
        <taxon>Pseudomonadati</taxon>
        <taxon>Pseudomonadota</taxon>
        <taxon>Alphaproteobacteria</taxon>
        <taxon>Maricaulales</taxon>
        <taxon>Robiginitomaculaceae</taxon>
        <taxon>Hellea</taxon>
    </lineage>
</organism>
<keyword evidence="7 12" id="KW-0274">FAD</keyword>
<dbReference type="Pfam" id="PF00890">
    <property type="entry name" value="FAD_binding_2"/>
    <property type="match status" value="1"/>
</dbReference>
<dbReference type="InterPro" id="IPR036188">
    <property type="entry name" value="FAD/NAD-bd_sf"/>
</dbReference>
<comment type="catalytic activity">
    <reaction evidence="9">
        <text>L-aspartate + O2 = iminosuccinate + H2O2</text>
        <dbReference type="Rhea" id="RHEA:25876"/>
        <dbReference type="ChEBI" id="CHEBI:15379"/>
        <dbReference type="ChEBI" id="CHEBI:16240"/>
        <dbReference type="ChEBI" id="CHEBI:29991"/>
        <dbReference type="ChEBI" id="CHEBI:77875"/>
        <dbReference type="EC" id="1.4.3.16"/>
    </reaction>
    <physiologicalReaction direction="left-to-right" evidence="9">
        <dbReference type="Rhea" id="RHEA:25877"/>
    </physiologicalReaction>
</comment>
<dbReference type="InterPro" id="IPR003953">
    <property type="entry name" value="FAD-dep_OxRdtase_2_FAD-bd"/>
</dbReference>
<evidence type="ECO:0000259" key="14">
    <source>
        <dbReference type="Pfam" id="PF00890"/>
    </source>
</evidence>
<feature type="active site" description="Proton acceptor" evidence="11">
    <location>
        <position position="285"/>
    </location>
</feature>
<keyword evidence="6 12" id="KW-0662">Pyridine nucleotide biosynthesis</keyword>
<dbReference type="InterPro" id="IPR015939">
    <property type="entry name" value="Fum_Rdtase/Succ_DH_flav-like_C"/>
</dbReference>